<gene>
    <name evidence="3" type="primary">LOC120274988</name>
</gene>
<dbReference type="SUPFAM" id="SSF53756">
    <property type="entry name" value="UDP-Glycosyltransferase/glycogen phosphorylase"/>
    <property type="match status" value="1"/>
</dbReference>
<sequence>MAQGHLIPLFHLAKLIEQRYPDYTITIVNTPLNIQKLQSSLPPNSNIHLIDLPFSSSNHGLPPNSENTCSLPAHQIPLLLVTTESLEPHFNLLISNMINLAFGSAAFMSIWQHLPHTKTDAMEFNIPGFPSSFRLHRSQLSINMRAADGSDALSIFFQRIFQVQKTSDAILCNTVREVELFGLQLLQCTMLCCGGRASC</sequence>
<dbReference type="GO" id="GO:0035251">
    <property type="term" value="F:UDP-glucosyltransferase activity"/>
    <property type="evidence" value="ECO:0007669"/>
    <property type="project" value="TreeGrafter"/>
</dbReference>
<accession>A0AB40CFH5</accession>
<dbReference type="AlphaFoldDB" id="A0AB40CFH5"/>
<evidence type="ECO:0000313" key="2">
    <source>
        <dbReference type="Proteomes" id="UP001515500"/>
    </source>
</evidence>
<evidence type="ECO:0000256" key="1">
    <source>
        <dbReference type="ARBA" id="ARBA00009995"/>
    </source>
</evidence>
<comment type="similarity">
    <text evidence="1">Belongs to the UDP-glycosyltransferase family.</text>
</comment>
<dbReference type="PANTHER" id="PTHR48047">
    <property type="entry name" value="GLYCOSYLTRANSFERASE"/>
    <property type="match status" value="1"/>
</dbReference>
<keyword evidence="2" id="KW-1185">Reference proteome</keyword>
<dbReference type="PANTHER" id="PTHR48047:SF107">
    <property type="entry name" value="UDP-GLYCOSYLTRANSFERASE 92A1-LIKE"/>
    <property type="match status" value="1"/>
</dbReference>
<dbReference type="GeneID" id="120274988"/>
<dbReference type="RefSeq" id="XP_039137450.1">
    <property type="nucleotide sequence ID" value="XM_039281516.1"/>
</dbReference>
<dbReference type="Proteomes" id="UP001515500">
    <property type="component" value="Chromosome 2"/>
</dbReference>
<protein>
    <submittedName>
        <fullName evidence="3">Crocetin glucosyltransferase 3-like</fullName>
    </submittedName>
</protein>
<evidence type="ECO:0000313" key="3">
    <source>
        <dbReference type="RefSeq" id="XP_039137450.1"/>
    </source>
</evidence>
<proteinExistence type="inferred from homology"/>
<reference evidence="3" key="1">
    <citation type="submission" date="2025-08" db="UniProtKB">
        <authorList>
            <consortium name="RefSeq"/>
        </authorList>
    </citation>
    <scope>IDENTIFICATION</scope>
</reference>
<dbReference type="Gene3D" id="3.40.50.2000">
    <property type="entry name" value="Glycogen Phosphorylase B"/>
    <property type="match status" value="2"/>
</dbReference>
<organism evidence="2 3">
    <name type="scientific">Dioscorea cayennensis subsp. rotundata</name>
    <name type="common">White Guinea yam</name>
    <name type="synonym">Dioscorea rotundata</name>
    <dbReference type="NCBI Taxonomy" id="55577"/>
    <lineage>
        <taxon>Eukaryota</taxon>
        <taxon>Viridiplantae</taxon>
        <taxon>Streptophyta</taxon>
        <taxon>Embryophyta</taxon>
        <taxon>Tracheophyta</taxon>
        <taxon>Spermatophyta</taxon>
        <taxon>Magnoliopsida</taxon>
        <taxon>Liliopsida</taxon>
        <taxon>Dioscoreales</taxon>
        <taxon>Dioscoreaceae</taxon>
        <taxon>Dioscorea</taxon>
    </lineage>
</organism>
<name>A0AB40CFH5_DIOCR</name>